<feature type="transmembrane region" description="Helical" evidence="1">
    <location>
        <begin position="93"/>
        <end position="122"/>
    </location>
</feature>
<evidence type="ECO:0008006" key="4">
    <source>
        <dbReference type="Google" id="ProtNLM"/>
    </source>
</evidence>
<organism evidence="2 3">
    <name type="scientific">Conidiobolus coronatus (strain ATCC 28846 / CBS 209.66 / NRRL 28638)</name>
    <name type="common">Delacroixia coronata</name>
    <dbReference type="NCBI Taxonomy" id="796925"/>
    <lineage>
        <taxon>Eukaryota</taxon>
        <taxon>Fungi</taxon>
        <taxon>Fungi incertae sedis</taxon>
        <taxon>Zoopagomycota</taxon>
        <taxon>Entomophthoromycotina</taxon>
        <taxon>Entomophthoromycetes</taxon>
        <taxon>Entomophthorales</taxon>
        <taxon>Ancylistaceae</taxon>
        <taxon>Conidiobolus</taxon>
    </lineage>
</organism>
<feature type="transmembrane region" description="Helical" evidence="1">
    <location>
        <begin position="46"/>
        <end position="68"/>
    </location>
</feature>
<feature type="transmembrane region" description="Helical" evidence="1">
    <location>
        <begin position="149"/>
        <end position="169"/>
    </location>
</feature>
<keyword evidence="1" id="KW-0472">Membrane</keyword>
<sequence>MKSSNQLCQVNAFTIGITFRCSIWSVATLSMIKLLNGCLKFIIPNIFWYITIIFHICLNFSLGFYSILYSTAKRSSSGVQCISFATNDPMVKVFYLFQICYLCVGSIIIVISYFGLTVYLLISVKKFIFNSTLKSNNNYLNNLYKRQKIIIWTNFTIILIVYLMGFYPTLISYLLKPNNLTVRKKWEDVVIIVFSQLICLFNPMLTIYSDKDIKLQIYKVLRFKSCKEEEL</sequence>
<keyword evidence="1" id="KW-1133">Transmembrane helix</keyword>
<accession>A0A137PIH9</accession>
<evidence type="ECO:0000313" key="3">
    <source>
        <dbReference type="Proteomes" id="UP000070444"/>
    </source>
</evidence>
<evidence type="ECO:0000313" key="2">
    <source>
        <dbReference type="EMBL" id="KXN74804.1"/>
    </source>
</evidence>
<feature type="transmembrane region" description="Helical" evidence="1">
    <location>
        <begin position="12"/>
        <end position="34"/>
    </location>
</feature>
<reference evidence="2 3" key="1">
    <citation type="journal article" date="2015" name="Genome Biol. Evol.">
        <title>Phylogenomic analyses indicate that early fungi evolved digesting cell walls of algal ancestors of land plants.</title>
        <authorList>
            <person name="Chang Y."/>
            <person name="Wang S."/>
            <person name="Sekimoto S."/>
            <person name="Aerts A.L."/>
            <person name="Choi C."/>
            <person name="Clum A."/>
            <person name="LaButti K.M."/>
            <person name="Lindquist E.A."/>
            <person name="Yee Ngan C."/>
            <person name="Ohm R.A."/>
            <person name="Salamov A.A."/>
            <person name="Grigoriev I.V."/>
            <person name="Spatafora J.W."/>
            <person name="Berbee M.L."/>
        </authorList>
    </citation>
    <scope>NUCLEOTIDE SEQUENCE [LARGE SCALE GENOMIC DNA]</scope>
    <source>
        <strain evidence="2 3">NRRL 28638</strain>
    </source>
</reference>
<name>A0A137PIH9_CONC2</name>
<evidence type="ECO:0000256" key="1">
    <source>
        <dbReference type="SAM" id="Phobius"/>
    </source>
</evidence>
<dbReference type="SUPFAM" id="SSF81321">
    <property type="entry name" value="Family A G protein-coupled receptor-like"/>
    <property type="match status" value="1"/>
</dbReference>
<dbReference type="Proteomes" id="UP000070444">
    <property type="component" value="Unassembled WGS sequence"/>
</dbReference>
<keyword evidence="1" id="KW-0812">Transmembrane</keyword>
<keyword evidence="3" id="KW-1185">Reference proteome</keyword>
<gene>
    <name evidence="2" type="ORF">CONCODRAFT_2134</name>
</gene>
<feature type="transmembrane region" description="Helical" evidence="1">
    <location>
        <begin position="189"/>
        <end position="209"/>
    </location>
</feature>
<protein>
    <recommendedName>
        <fullName evidence="4">G-protein coupled receptors family 1 profile domain-containing protein</fullName>
    </recommendedName>
</protein>
<proteinExistence type="predicted"/>
<dbReference type="AlphaFoldDB" id="A0A137PIH9"/>
<dbReference type="EMBL" id="KQ964420">
    <property type="protein sequence ID" value="KXN74804.1"/>
    <property type="molecule type" value="Genomic_DNA"/>
</dbReference>